<feature type="compositionally biased region" description="Basic and acidic residues" evidence="3">
    <location>
        <begin position="1022"/>
        <end position="1035"/>
    </location>
</feature>
<dbReference type="SMART" id="SM00298">
    <property type="entry name" value="CHROMO"/>
    <property type="match status" value="1"/>
</dbReference>
<dbReference type="Proteomes" id="UP001445076">
    <property type="component" value="Unassembled WGS sequence"/>
</dbReference>
<dbReference type="Gene3D" id="2.40.50.40">
    <property type="match status" value="1"/>
</dbReference>
<organism evidence="5 6">
    <name type="scientific">Cherax quadricarinatus</name>
    <name type="common">Australian red claw crayfish</name>
    <dbReference type="NCBI Taxonomy" id="27406"/>
    <lineage>
        <taxon>Eukaryota</taxon>
        <taxon>Metazoa</taxon>
        <taxon>Ecdysozoa</taxon>
        <taxon>Arthropoda</taxon>
        <taxon>Crustacea</taxon>
        <taxon>Multicrustacea</taxon>
        <taxon>Malacostraca</taxon>
        <taxon>Eumalacostraca</taxon>
        <taxon>Eucarida</taxon>
        <taxon>Decapoda</taxon>
        <taxon>Pleocyemata</taxon>
        <taxon>Astacidea</taxon>
        <taxon>Parastacoidea</taxon>
        <taxon>Parastacidae</taxon>
        <taxon>Cherax</taxon>
    </lineage>
</organism>
<keyword evidence="6" id="KW-1185">Reference proteome</keyword>
<dbReference type="InterPro" id="IPR016197">
    <property type="entry name" value="Chromo-like_dom_sf"/>
</dbReference>
<feature type="region of interest" description="Disordered" evidence="3">
    <location>
        <begin position="972"/>
        <end position="1005"/>
    </location>
</feature>
<reference evidence="5 6" key="1">
    <citation type="journal article" date="2024" name="BMC Genomics">
        <title>Genome assembly of redclaw crayfish (Cherax quadricarinatus) provides insights into its immune adaptation and hypoxia tolerance.</title>
        <authorList>
            <person name="Liu Z."/>
            <person name="Zheng J."/>
            <person name="Li H."/>
            <person name="Fang K."/>
            <person name="Wang S."/>
            <person name="He J."/>
            <person name="Zhou D."/>
            <person name="Weng S."/>
            <person name="Chi M."/>
            <person name="Gu Z."/>
            <person name="He J."/>
            <person name="Li F."/>
            <person name="Wang M."/>
        </authorList>
    </citation>
    <scope>NUCLEOTIDE SEQUENCE [LARGE SCALE GENOMIC DNA]</scope>
    <source>
        <strain evidence="5">ZL_2023a</strain>
    </source>
</reference>
<feature type="region of interest" description="Disordered" evidence="3">
    <location>
        <begin position="17"/>
        <end position="68"/>
    </location>
</feature>
<evidence type="ECO:0000256" key="1">
    <source>
        <dbReference type="ARBA" id="ARBA00004123"/>
    </source>
</evidence>
<accession>A0AAW0W5M6</accession>
<feature type="domain" description="Chromo" evidence="4">
    <location>
        <begin position="1191"/>
        <end position="1243"/>
    </location>
</feature>
<protein>
    <recommendedName>
        <fullName evidence="4">Chromo domain-containing protein</fullName>
    </recommendedName>
</protein>
<evidence type="ECO:0000313" key="5">
    <source>
        <dbReference type="EMBL" id="KAK8724893.1"/>
    </source>
</evidence>
<dbReference type="CDD" id="cd00024">
    <property type="entry name" value="CD_CSD"/>
    <property type="match status" value="1"/>
</dbReference>
<proteinExistence type="predicted"/>
<keyword evidence="2" id="KW-0539">Nucleus</keyword>
<dbReference type="InterPro" id="IPR023779">
    <property type="entry name" value="Chromodomain_CS"/>
</dbReference>
<dbReference type="GO" id="GO:0005694">
    <property type="term" value="C:chromosome"/>
    <property type="evidence" value="ECO:0007669"/>
    <property type="project" value="UniProtKB-ARBA"/>
</dbReference>
<feature type="region of interest" description="Disordered" evidence="3">
    <location>
        <begin position="1021"/>
        <end position="1128"/>
    </location>
</feature>
<evidence type="ECO:0000256" key="3">
    <source>
        <dbReference type="SAM" id="MobiDB-lite"/>
    </source>
</evidence>
<feature type="compositionally biased region" description="Polar residues" evidence="3">
    <location>
        <begin position="988"/>
        <end position="1002"/>
    </location>
</feature>
<name>A0AAW0W5M6_CHEQU</name>
<dbReference type="GO" id="GO:0005634">
    <property type="term" value="C:nucleus"/>
    <property type="evidence" value="ECO:0007669"/>
    <property type="project" value="UniProtKB-SubCell"/>
</dbReference>
<dbReference type="PROSITE" id="PS50013">
    <property type="entry name" value="CHROMO_2"/>
    <property type="match status" value="1"/>
</dbReference>
<dbReference type="Pfam" id="PF00385">
    <property type="entry name" value="Chromo"/>
    <property type="match status" value="1"/>
</dbReference>
<gene>
    <name evidence="5" type="ORF">OTU49_010963</name>
</gene>
<dbReference type="InterPro" id="IPR000953">
    <property type="entry name" value="Chromo/chromo_shadow_dom"/>
</dbReference>
<dbReference type="EMBL" id="JARKIK010000084">
    <property type="protein sequence ID" value="KAK8724893.1"/>
    <property type="molecule type" value="Genomic_DNA"/>
</dbReference>
<sequence length="1611" mass="179966">MDSLIIVEENSVCSVLESDGQVDPLDVTTATSPPTASPPAASPPAAALSKDDVEPVLPEEDTMEDNTTASDTDCVIVDDVPVYVSQLQDGSPFYIRQHPPTLEEMLRSPDDSSSSFDGFSEASGSTFEGFSESSCSSSVTFEGFLDANDDSIVVRDDLIESSVKESFEECLQSERLIRADSSEKHRKSLSRRGKQATKNLKKTLTSLRGRRRVGNSSTDLKKKSFNINTDSSLSITPKCRSSCEVTLPKKRLCQSESQEILVKNVKYQTKSKLDNVEISAWKTKDTVDKNVSDSHTDSVFPRKMTRSCMKMIEEEMKLPSIDQINAIDKQDFIGELCSRVGCTISFLESMKLKRVPINNGIVYELDEFAKRISWQRIDVALWLQRLSGIEDGEPTAEDLNKIHLVLKRRKALAVTFSGKKRANVRLRAFDLMEFVLPSLLKKDVNEESIFVKEEIEIEDSQPCSVSPHISPPLFEKSSSLRKHKVAEFQKCEHENAAADGTLKREKKLDLADFSLPVKEDVICFEEPVIQSNQISRSECKLVEENKCEIIPVKLEGIQSVSTETNNPVGTIGVSKSGRLRKLSARGIESIEIKSLFMPTSTPSVQPPSYSQMNLHEKRKNLESVENKNVHVNYGECQTKPSSNISAPFPKSTGELTCRKYKKFLFIDNSLISFTFTNGHLVPKFKEVDYYLGDYCCEAGVTVDDINSDGQKDVDITIGMVKELHDFYVSRGATKTSLALRLFQMSGLEIKDYTHILSAVLSVSKAAKTNSLDFSTLQKEFKFPKRFCGIQSEGYELPKKRKAAINAFLKNTKKKKHLSHKQNLKKVKNVTDKRKKGNRTYAKKIVSQAPSVDIKENTSAFGNELVKTKGKEGSITRGDIVCLYSQWLKNKMAVGSNVFVTDLLKAVEKLMTERKVQSIRIPAGTLMSSSVRLHDEYKQMLAVSKEDAVMYLEEDWLEDIQYLVSLLGPSRRSTIEGDNAENSRDKTDVSNSAQPENASVSDSEYSEKSLVIDESVISDDSFTLEKSKPDSKKHSENGQTTCKKFSKDKKLPSGISQTSQDVKDADKCTVSRLAASERTPRSGAISRPPSCYMESVGKRSGSGNLAVSEGTPGSDAISRPPSCYMESVGKRSVSRKRSIGLSLDEYESDEFSDFIEESSRKQRCKRRVELRRNILNNAQVKKRNLLCSGEDFEVEKILDFQEVHKDGGKGYRYLVKWLGFRSEDASWVDEADLQCPEVLNKYWETVRRKNPGRFSRNAKSLRASPRGTLAQTKSLGALEGDGGKTNPVLGMEGPDKENEGNIIEALVHQASLENCSNTKLLEQPEGSVTTRDVLDLYDTWRQENQNLLVAGGSNTVNLETLMSRVKNLMISRKVKKFHPESLLNACFMMTLMRTSLKSEKALNKFLESNCSEVLEASYKQYLIKQQKDNNNGEVPARKDYTNKNISLSVLQNDLKRMHQEYSAAIGLRSTNRNVLGVMEEEFNCLENILKASLDGKANVAVLLQHKLETLKRDLHSLENSEGSNSAVSNIRRSTRSKTVEDSKCSITLTETNSDKIRDSILKAGKELIKCGVPRQKLDSVIELVVNKVGGRRLRAQPAGARSISEVVGLMHK</sequence>
<evidence type="ECO:0000313" key="6">
    <source>
        <dbReference type="Proteomes" id="UP001445076"/>
    </source>
</evidence>
<dbReference type="SUPFAM" id="SSF54160">
    <property type="entry name" value="Chromo domain-like"/>
    <property type="match status" value="1"/>
</dbReference>
<comment type="caution">
    <text evidence="5">The sequence shown here is derived from an EMBL/GenBank/DDBJ whole genome shotgun (WGS) entry which is preliminary data.</text>
</comment>
<evidence type="ECO:0000259" key="4">
    <source>
        <dbReference type="PROSITE" id="PS50013"/>
    </source>
</evidence>
<comment type="subcellular location">
    <subcellularLocation>
        <location evidence="1">Nucleus</location>
    </subcellularLocation>
</comment>
<evidence type="ECO:0000256" key="2">
    <source>
        <dbReference type="ARBA" id="ARBA00023242"/>
    </source>
</evidence>
<dbReference type="PROSITE" id="PS00598">
    <property type="entry name" value="CHROMO_1"/>
    <property type="match status" value="1"/>
</dbReference>
<dbReference type="InterPro" id="IPR023780">
    <property type="entry name" value="Chromo_domain"/>
</dbReference>